<dbReference type="PRINTS" id="PR00146">
    <property type="entry name" value="DHPICSNTHASE"/>
</dbReference>
<keyword evidence="7" id="KW-1185">Reference proteome</keyword>
<dbReference type="PIRSF" id="PIRSF001365">
    <property type="entry name" value="DHDPS"/>
    <property type="match status" value="1"/>
</dbReference>
<comment type="caution">
    <text evidence="6">The sequence shown here is derived from an EMBL/GenBank/DDBJ whole genome shotgun (WGS) entry which is preliminary data.</text>
</comment>
<protein>
    <submittedName>
        <fullName evidence="6">4-hydroxy-tetrahydrodipicolinate synthase</fullName>
    </submittedName>
</protein>
<dbReference type="InterPro" id="IPR013785">
    <property type="entry name" value="Aldolase_TIM"/>
</dbReference>
<organism evidence="6 7">
    <name type="scientific">Nocardia puris</name>
    <dbReference type="NCBI Taxonomy" id="208602"/>
    <lineage>
        <taxon>Bacteria</taxon>
        <taxon>Bacillati</taxon>
        <taxon>Actinomycetota</taxon>
        <taxon>Actinomycetes</taxon>
        <taxon>Mycobacteriales</taxon>
        <taxon>Nocardiaceae</taxon>
        <taxon>Nocardia</taxon>
    </lineage>
</organism>
<keyword evidence="1 3" id="KW-0456">Lyase</keyword>
<dbReference type="SMART" id="SM01130">
    <property type="entry name" value="DHDPS"/>
    <property type="match status" value="1"/>
</dbReference>
<feature type="active site" description="Schiff-base intermediate with substrate" evidence="4">
    <location>
        <position position="161"/>
    </location>
</feature>
<evidence type="ECO:0000313" key="6">
    <source>
        <dbReference type="EMBL" id="RBO94228.1"/>
    </source>
</evidence>
<dbReference type="PROSITE" id="PS00666">
    <property type="entry name" value="DHDPS_2"/>
    <property type="match status" value="1"/>
</dbReference>
<proteinExistence type="inferred from homology"/>
<dbReference type="PROSITE" id="PS00665">
    <property type="entry name" value="DHDPS_1"/>
    <property type="match status" value="1"/>
</dbReference>
<feature type="binding site" evidence="5">
    <location>
        <position position="48"/>
    </location>
    <ligand>
        <name>pyruvate</name>
        <dbReference type="ChEBI" id="CHEBI:15361"/>
    </ligand>
</feature>
<dbReference type="GO" id="GO:0008840">
    <property type="term" value="F:4-hydroxy-tetrahydrodipicolinate synthase activity"/>
    <property type="evidence" value="ECO:0007669"/>
    <property type="project" value="TreeGrafter"/>
</dbReference>
<name>A0A366DYG0_9NOCA</name>
<dbReference type="PANTHER" id="PTHR12128">
    <property type="entry name" value="DIHYDRODIPICOLINATE SYNTHASE"/>
    <property type="match status" value="1"/>
</dbReference>
<dbReference type="Gene3D" id="3.20.20.70">
    <property type="entry name" value="Aldolase class I"/>
    <property type="match status" value="1"/>
</dbReference>
<comment type="similarity">
    <text evidence="3">Belongs to the DapA family.</text>
</comment>
<dbReference type="SUPFAM" id="SSF51569">
    <property type="entry name" value="Aldolase"/>
    <property type="match status" value="1"/>
</dbReference>
<evidence type="ECO:0000256" key="2">
    <source>
        <dbReference type="ARBA" id="ARBA00023270"/>
    </source>
</evidence>
<accession>A0A366DYG0</accession>
<dbReference type="RefSeq" id="WP_067514319.1">
    <property type="nucleotide sequence ID" value="NZ_CP107943.1"/>
</dbReference>
<dbReference type="InterPro" id="IPR020624">
    <property type="entry name" value="Schiff_base-form_aldolases_CS"/>
</dbReference>
<evidence type="ECO:0000256" key="3">
    <source>
        <dbReference type="PIRNR" id="PIRNR001365"/>
    </source>
</evidence>
<feature type="active site" description="Proton donor/acceptor" evidence="4">
    <location>
        <position position="132"/>
    </location>
</feature>
<gene>
    <name evidence="6" type="ORF">DFR74_102651</name>
</gene>
<evidence type="ECO:0000256" key="5">
    <source>
        <dbReference type="PIRSR" id="PIRSR001365-2"/>
    </source>
</evidence>
<dbReference type="CDD" id="cd00408">
    <property type="entry name" value="DHDPS-like"/>
    <property type="match status" value="1"/>
</dbReference>
<dbReference type="AlphaFoldDB" id="A0A366DYG0"/>
<feature type="binding site" evidence="5">
    <location>
        <position position="202"/>
    </location>
    <ligand>
        <name>pyruvate</name>
        <dbReference type="ChEBI" id="CHEBI:15361"/>
    </ligand>
</feature>
<dbReference type="InterPro" id="IPR002220">
    <property type="entry name" value="DapA-like"/>
</dbReference>
<dbReference type="STRING" id="1210090.GCA_001613185_06771"/>
<dbReference type="Pfam" id="PF00701">
    <property type="entry name" value="DHDPS"/>
    <property type="match status" value="1"/>
</dbReference>
<reference evidence="6 7" key="1">
    <citation type="submission" date="2018-06" db="EMBL/GenBank/DDBJ databases">
        <title>Genomic Encyclopedia of Type Strains, Phase IV (KMG-IV): sequencing the most valuable type-strain genomes for metagenomic binning, comparative biology and taxonomic classification.</title>
        <authorList>
            <person name="Goeker M."/>
        </authorList>
    </citation>
    <scope>NUCLEOTIDE SEQUENCE [LARGE SCALE GENOMIC DNA]</scope>
    <source>
        <strain evidence="6 7">DSM 44599</strain>
    </source>
</reference>
<dbReference type="Proteomes" id="UP000252586">
    <property type="component" value="Unassembled WGS sequence"/>
</dbReference>
<dbReference type="InterPro" id="IPR020625">
    <property type="entry name" value="Schiff_base-form_aldolases_AS"/>
</dbReference>
<evidence type="ECO:0000256" key="4">
    <source>
        <dbReference type="PIRSR" id="PIRSR001365-1"/>
    </source>
</evidence>
<evidence type="ECO:0000313" key="7">
    <source>
        <dbReference type="Proteomes" id="UP000252586"/>
    </source>
</evidence>
<keyword evidence="2" id="KW-0704">Schiff base</keyword>
<evidence type="ECO:0000256" key="1">
    <source>
        <dbReference type="ARBA" id="ARBA00023239"/>
    </source>
</evidence>
<dbReference type="PANTHER" id="PTHR12128:SF67">
    <property type="entry name" value="BLR3884 PROTEIN"/>
    <property type="match status" value="1"/>
</dbReference>
<dbReference type="EMBL" id="QNRE01000002">
    <property type="protein sequence ID" value="RBO94228.1"/>
    <property type="molecule type" value="Genomic_DNA"/>
</dbReference>
<sequence>MDVEIVSPVVASVTPFGESGRVDHGALADFLALSASAGVRSMLVGGTTGEFPSLTVGERRTLLERSRASWAGTVIAHVGATAVEDVVALADHAREYADAVAVVAPYYFADATGVEAFFRQVLQRVSMPVWLYNFPRHTGNVISGAVLERLAAEFPQLVGVKESGKDRDVTAAMTALRPRLSVYLGDDGAGARVRALGVDGVVSGAGGPVAELPVAIARAVARDDLPRADAAQAIFDRYSAFRREIPLSDIAFAKAAVATRLPGFPVAVRAPLTAADAQQRRSIDTFLRERILDELPTL</sequence>